<dbReference type="Gene3D" id="3.40.50.1820">
    <property type="entry name" value="alpha/beta hydrolase"/>
    <property type="match status" value="1"/>
</dbReference>
<dbReference type="EMBL" id="ACGU01000042">
    <property type="protein sequence ID" value="EEJ72287.1"/>
    <property type="molecule type" value="Genomic_DNA"/>
</dbReference>
<protein>
    <submittedName>
        <fullName evidence="5">Feruloyl esterase</fullName>
    </submittedName>
</protein>
<dbReference type="PANTHER" id="PTHR22946:SF9">
    <property type="entry name" value="POLYKETIDE TRANSFERASE AF380"/>
    <property type="match status" value="1"/>
</dbReference>
<reference evidence="5 6" key="1">
    <citation type="submission" date="2009-01" db="EMBL/GenBank/DDBJ databases">
        <authorList>
            <person name="Qin X."/>
            <person name="Bachman B."/>
            <person name="Battles P."/>
            <person name="Bell A."/>
            <person name="Bess C."/>
            <person name="Bickham C."/>
            <person name="Chaboub L."/>
            <person name="Chen D."/>
            <person name="Coyle M."/>
            <person name="Deiros D.R."/>
            <person name="Dinh H."/>
            <person name="Forbes L."/>
            <person name="Fowler G."/>
            <person name="Francisco L."/>
            <person name="Fu Q."/>
            <person name="Gubbala S."/>
            <person name="Hale W."/>
            <person name="Han Y."/>
            <person name="Hemphill L."/>
            <person name="Highlander S.K."/>
            <person name="Hirani K."/>
            <person name="Hogues M."/>
            <person name="Jackson L."/>
            <person name="Jakkamsetti A."/>
            <person name="Javaid M."/>
            <person name="Jiang H."/>
            <person name="Korchina V."/>
            <person name="Kovar C."/>
            <person name="Lara F."/>
            <person name="Lee S."/>
            <person name="Mata R."/>
            <person name="Mathew T."/>
            <person name="Moen C."/>
            <person name="Morales K."/>
            <person name="Munidasa M."/>
            <person name="Nazareth L."/>
            <person name="Ngo R."/>
            <person name="Nguyen L."/>
            <person name="Okwuonu G."/>
            <person name="Ongeri F."/>
            <person name="Patil S."/>
            <person name="Petrosino J."/>
            <person name="Pham C."/>
            <person name="Pham P."/>
            <person name="Pu L.-L."/>
            <person name="Puazo M."/>
            <person name="Raj R."/>
            <person name="Reid J."/>
            <person name="Rouhana J."/>
            <person name="Saada N."/>
            <person name="Shang Y."/>
            <person name="Simmons D."/>
            <person name="Thornton R."/>
            <person name="Warren J."/>
            <person name="Weissenberger G."/>
            <person name="Zhang J."/>
            <person name="Zhang L."/>
            <person name="Zhou C."/>
            <person name="Zhu D."/>
            <person name="Muzny D."/>
            <person name="Worley K."/>
            <person name="Gibbs R."/>
        </authorList>
    </citation>
    <scope>NUCLEOTIDE SEQUENCE [LARGE SCALE GENOMIC DNA]</scope>
    <source>
        <strain evidence="5 6">DSM 16047</strain>
    </source>
</reference>
<keyword evidence="6" id="KW-1185">Reference proteome</keyword>
<name>C2EMB3_9LACO</name>
<dbReference type="PANTHER" id="PTHR22946">
    <property type="entry name" value="DIENELACTONE HYDROLASE DOMAIN-CONTAINING PROTEIN-RELATED"/>
    <property type="match status" value="1"/>
</dbReference>
<dbReference type="Pfam" id="PF12146">
    <property type="entry name" value="Hydrolase_4"/>
    <property type="match status" value="1"/>
</dbReference>
<comment type="similarity">
    <text evidence="2">Belongs to the AB hydrolase superfamily. FUS2 hydrolase family.</text>
</comment>
<dbReference type="PROSITE" id="PS51257">
    <property type="entry name" value="PROKAR_LIPOPROTEIN"/>
    <property type="match status" value="1"/>
</dbReference>
<dbReference type="InterPro" id="IPR000073">
    <property type="entry name" value="AB_hydrolase_1"/>
</dbReference>
<dbReference type="InterPro" id="IPR029058">
    <property type="entry name" value="AB_hydrolase_fold"/>
</dbReference>
<dbReference type="HOGENOM" id="CLU_048353_1_0_9"/>
<feature type="domain" description="Serine aminopeptidase S33" evidence="4">
    <location>
        <begin position="84"/>
        <end position="212"/>
    </location>
</feature>
<keyword evidence="1" id="KW-0378">Hydrolase</keyword>
<evidence type="ECO:0000256" key="2">
    <source>
        <dbReference type="ARBA" id="ARBA00038115"/>
    </source>
</evidence>
<evidence type="ECO:0000313" key="6">
    <source>
        <dbReference type="Proteomes" id="UP000005583"/>
    </source>
</evidence>
<dbReference type="Proteomes" id="UP000005583">
    <property type="component" value="Unassembled WGS sequence"/>
</dbReference>
<dbReference type="STRING" id="525365.HMPREF0548_0809"/>
<dbReference type="eggNOG" id="COG1073">
    <property type="taxonomic scope" value="Bacteria"/>
</dbReference>
<accession>C2EMB3</accession>
<dbReference type="Pfam" id="PF00561">
    <property type="entry name" value="Abhydrolase_1"/>
    <property type="match status" value="1"/>
</dbReference>
<dbReference type="PRINTS" id="PR00111">
    <property type="entry name" value="ABHYDROLASE"/>
</dbReference>
<evidence type="ECO:0000259" key="3">
    <source>
        <dbReference type="Pfam" id="PF00561"/>
    </source>
</evidence>
<dbReference type="AlphaFoldDB" id="C2EMB3"/>
<evidence type="ECO:0000259" key="4">
    <source>
        <dbReference type="Pfam" id="PF12146"/>
    </source>
</evidence>
<dbReference type="InterPro" id="IPR022742">
    <property type="entry name" value="Hydrolase_4"/>
</dbReference>
<evidence type="ECO:0000256" key="1">
    <source>
        <dbReference type="ARBA" id="ARBA00022801"/>
    </source>
</evidence>
<organism evidence="5 6">
    <name type="scientific">Lactobacillus ultunensis DSM 16047</name>
    <dbReference type="NCBI Taxonomy" id="525365"/>
    <lineage>
        <taxon>Bacteria</taxon>
        <taxon>Bacillati</taxon>
        <taxon>Bacillota</taxon>
        <taxon>Bacilli</taxon>
        <taxon>Lactobacillales</taxon>
        <taxon>Lactobacillaceae</taxon>
        <taxon>Lactobacillus</taxon>
    </lineage>
</organism>
<dbReference type="SUPFAM" id="SSF53474">
    <property type="entry name" value="alpha/beta-Hydrolases"/>
    <property type="match status" value="1"/>
</dbReference>
<dbReference type="InterPro" id="IPR050261">
    <property type="entry name" value="FrsA_esterase"/>
</dbReference>
<proteinExistence type="inferred from homology"/>
<dbReference type="GO" id="GO:0052689">
    <property type="term" value="F:carboxylic ester hydrolase activity"/>
    <property type="evidence" value="ECO:0007669"/>
    <property type="project" value="UniProtKB-ARBA"/>
</dbReference>
<evidence type="ECO:0000313" key="5">
    <source>
        <dbReference type="EMBL" id="EEJ72287.1"/>
    </source>
</evidence>
<comment type="caution">
    <text evidence="5">The sequence shown here is derived from an EMBL/GenBank/DDBJ whole genome shotgun (WGS) entry which is preliminary data.</text>
</comment>
<sequence length="308" mass="34911">MKLILKKRIITILIAGLSIFLTGCTMNKNVQKKTGSVKTTKVHHQKKNNNSKKYQVVEQDWNIQQNGVNIYGRLYLPQNLVGKKRVVILSHGLAGNYRDMVSYAKNLASQGYLAYAFDYPGGAKNDQSSGINQLNMSIFTEEQNLETVLTAIRNRPDVDHNQVSLMGESQGGAVSAMLASKFPKKIRSLILLYPAFSITDYTQLAFKSIKKVPKTFNLFGFTVGKAYFDKLFKYNLLKSATKYDGPVLIIHGSDDIIVPETYSEKANKKFKHSQLYIIRHAGHDFKGKYRTRANNLIDSFLRKNEDKR</sequence>
<gene>
    <name evidence="5" type="primary">cinI</name>
    <name evidence="5" type="ORF">HMPREF0548_0809</name>
</gene>
<feature type="domain" description="AB hydrolase-1" evidence="3">
    <location>
        <begin position="224"/>
        <end position="284"/>
    </location>
</feature>